<evidence type="ECO:0000259" key="4">
    <source>
        <dbReference type="PROSITE" id="PS51228"/>
    </source>
</evidence>
<dbReference type="GO" id="GO:0019915">
    <property type="term" value="P:lipid storage"/>
    <property type="evidence" value="ECO:0007669"/>
    <property type="project" value="UniProtKB-ARBA"/>
</dbReference>
<feature type="domain" description="ACB" evidence="4">
    <location>
        <begin position="3"/>
        <end position="92"/>
    </location>
</feature>
<keyword evidence="5" id="KW-1185">Reference proteome</keyword>
<dbReference type="Pfam" id="PF00887">
    <property type="entry name" value="ACBP"/>
    <property type="match status" value="1"/>
</dbReference>
<evidence type="ECO:0000256" key="3">
    <source>
        <dbReference type="SAM" id="Phobius"/>
    </source>
</evidence>
<dbReference type="GO" id="GO:0000062">
    <property type="term" value="F:fatty-acyl-CoA binding"/>
    <property type="evidence" value="ECO:0007669"/>
    <property type="project" value="InterPro"/>
</dbReference>
<keyword evidence="2" id="KW-0175">Coiled coil</keyword>
<evidence type="ECO:0000313" key="5">
    <source>
        <dbReference type="Proteomes" id="UP000515146"/>
    </source>
</evidence>
<dbReference type="SUPFAM" id="SSF47027">
    <property type="entry name" value="Acyl-CoA binding protein"/>
    <property type="match status" value="1"/>
</dbReference>
<evidence type="ECO:0000256" key="1">
    <source>
        <dbReference type="ARBA" id="ARBA00023121"/>
    </source>
</evidence>
<dbReference type="PANTHER" id="PTHR23310">
    <property type="entry name" value="ACYL-COA-BINDING PROTEIN, ACBP"/>
    <property type="match status" value="1"/>
</dbReference>
<dbReference type="Gene3D" id="1.20.80.10">
    <property type="match status" value="1"/>
</dbReference>
<dbReference type="OrthoDB" id="71307at2759"/>
<evidence type="ECO:0000256" key="2">
    <source>
        <dbReference type="SAM" id="Coils"/>
    </source>
</evidence>
<dbReference type="InterPro" id="IPR014352">
    <property type="entry name" value="FERM/acyl-CoA-bd_prot_sf"/>
</dbReference>
<accession>A0A6P6YEC4</accession>
<organism evidence="5 6">
    <name type="scientific">Dermatophagoides pteronyssinus</name>
    <name type="common">European house dust mite</name>
    <dbReference type="NCBI Taxonomy" id="6956"/>
    <lineage>
        <taxon>Eukaryota</taxon>
        <taxon>Metazoa</taxon>
        <taxon>Ecdysozoa</taxon>
        <taxon>Arthropoda</taxon>
        <taxon>Chelicerata</taxon>
        <taxon>Arachnida</taxon>
        <taxon>Acari</taxon>
        <taxon>Acariformes</taxon>
        <taxon>Sarcoptiformes</taxon>
        <taxon>Astigmata</taxon>
        <taxon>Psoroptidia</taxon>
        <taxon>Analgoidea</taxon>
        <taxon>Pyroglyphidae</taxon>
        <taxon>Dermatophagoidinae</taxon>
        <taxon>Dermatophagoides</taxon>
    </lineage>
</organism>
<reference evidence="6" key="1">
    <citation type="submission" date="2025-08" db="UniProtKB">
        <authorList>
            <consortium name="RefSeq"/>
        </authorList>
    </citation>
    <scope>IDENTIFICATION</scope>
    <source>
        <strain evidence="6">Airmid</strain>
    </source>
</reference>
<evidence type="ECO:0000313" key="6">
    <source>
        <dbReference type="RefSeq" id="XP_027203256.1"/>
    </source>
</evidence>
<dbReference type="RefSeq" id="XP_027203256.1">
    <property type="nucleotide sequence ID" value="XM_027347455.1"/>
</dbReference>
<keyword evidence="3" id="KW-1133">Transmembrane helix</keyword>
<keyword evidence="3" id="KW-0812">Transmembrane</keyword>
<name>A0A6P6YEC4_DERPT</name>
<keyword evidence="3" id="KW-0472">Membrane</keyword>
<sequence>MSIEQQFDAAVKVIQSLPKDGFFQPSNEMRLRFYAFFKQATEGPNQTKRPAFYDIINRYKWDAWTKCGQMSRQEAMQLYVDELKKVIETISMTHEVSEFLDLLGPFYEFLPEEMTNDANNSKNDTKMNGSAVAVADDNNQVLTTKMNDENINGQNNQIATTNHLTTIYDSDGDEFTDTIDSLSPRHEQKPKIFPNTFDNDDDSMMINTDQNCDESSTIINNNNNRRPKLTTTTNQSSLGFNEQLAVAIFQLQNSLDRITNRVRKLEQQQVTIIKQQEDQQQSSSSSGNKWPLSELRPQTAIFLLTWPMAAFFILNYLQRLRKK</sequence>
<dbReference type="GO" id="GO:0005737">
    <property type="term" value="C:cytoplasm"/>
    <property type="evidence" value="ECO:0007669"/>
    <property type="project" value="TreeGrafter"/>
</dbReference>
<dbReference type="InParanoid" id="A0A6P6YEC4"/>
<protein>
    <submittedName>
        <fullName evidence="6">Acyl-CoA-binding domain-containing protein 5-like</fullName>
    </submittedName>
</protein>
<dbReference type="AlphaFoldDB" id="A0A6P6YEC4"/>
<dbReference type="InterPro" id="IPR035984">
    <property type="entry name" value="Acyl-CoA-binding_sf"/>
</dbReference>
<dbReference type="PRINTS" id="PR00689">
    <property type="entry name" value="ACOABINDINGP"/>
</dbReference>
<feature type="transmembrane region" description="Helical" evidence="3">
    <location>
        <begin position="299"/>
        <end position="317"/>
    </location>
</feature>
<dbReference type="FunFam" id="1.20.80.10:FF:000010">
    <property type="entry name" value="Acyl-CoA-binding domain-containing protein 5"/>
    <property type="match status" value="1"/>
</dbReference>
<dbReference type="KEGG" id="dpte:113797123"/>
<feature type="coiled-coil region" evidence="2">
    <location>
        <begin position="248"/>
        <end position="275"/>
    </location>
</feature>
<dbReference type="GO" id="GO:0006631">
    <property type="term" value="P:fatty acid metabolic process"/>
    <property type="evidence" value="ECO:0007669"/>
    <property type="project" value="TreeGrafter"/>
</dbReference>
<dbReference type="Proteomes" id="UP000515146">
    <property type="component" value="Unplaced"/>
</dbReference>
<keyword evidence="1" id="KW-0446">Lipid-binding</keyword>
<dbReference type="PROSITE" id="PS51228">
    <property type="entry name" value="ACB_2"/>
    <property type="match status" value="1"/>
</dbReference>
<dbReference type="OMA" id="INRNVEC"/>
<gene>
    <name evidence="6" type="primary">LOC113797123</name>
</gene>
<proteinExistence type="predicted"/>
<dbReference type="InterPro" id="IPR000582">
    <property type="entry name" value="Acyl-CoA-binding_protein"/>
</dbReference>
<dbReference type="PANTHER" id="PTHR23310:SF77">
    <property type="entry name" value="LD25952P"/>
    <property type="match status" value="1"/>
</dbReference>